<dbReference type="PANTHER" id="PTHR11647">
    <property type="entry name" value="HYDRANTOINASE/DIHYDROPYRIMIDINASE FAMILY MEMBER"/>
    <property type="match status" value="1"/>
</dbReference>
<dbReference type="SUPFAM" id="SSF51338">
    <property type="entry name" value="Composite domain of metallo-dependent hydrolases"/>
    <property type="match status" value="1"/>
</dbReference>
<dbReference type="EMBL" id="WJNG01000002">
    <property type="protein sequence ID" value="MRH41728.1"/>
    <property type="molecule type" value="Genomic_DNA"/>
</dbReference>
<dbReference type="PANTHER" id="PTHR11647:SF1">
    <property type="entry name" value="COLLAPSIN RESPONSE MEDIATOR PROTEIN"/>
    <property type="match status" value="1"/>
</dbReference>
<dbReference type="RefSeq" id="WP_153735357.1">
    <property type="nucleotide sequence ID" value="NZ_WJNG01000002.1"/>
</dbReference>
<protein>
    <submittedName>
        <fullName evidence="7">Dihydropyrimidinase</fullName>
        <ecNumber evidence="7">3.5.2.2</ecNumber>
    </submittedName>
</protein>
<dbReference type="AlphaFoldDB" id="A0A6A8D7Z7"/>
<dbReference type="GO" id="GO:0005829">
    <property type="term" value="C:cytosol"/>
    <property type="evidence" value="ECO:0007669"/>
    <property type="project" value="TreeGrafter"/>
</dbReference>
<dbReference type="InterPro" id="IPR011059">
    <property type="entry name" value="Metal-dep_hydrolase_composite"/>
</dbReference>
<dbReference type="Pfam" id="PF01979">
    <property type="entry name" value="Amidohydro_1"/>
    <property type="match status" value="1"/>
</dbReference>
<keyword evidence="8" id="KW-1185">Reference proteome</keyword>
<comment type="PTM">
    <text evidence="5">Carbamylation allows a single lysine to coordinate two divalent metal cations.</text>
</comment>
<proteinExistence type="inferred from homology"/>
<gene>
    <name evidence="7" type="primary">hydA</name>
    <name evidence="7" type="ORF">GH741_03455</name>
</gene>
<keyword evidence="3" id="KW-0479">Metal-binding</keyword>
<dbReference type="GO" id="GO:0046872">
    <property type="term" value="F:metal ion binding"/>
    <property type="evidence" value="ECO:0007669"/>
    <property type="project" value="UniProtKB-KW"/>
</dbReference>
<comment type="cofactor">
    <cofactor evidence="1">
        <name>Zn(2+)</name>
        <dbReference type="ChEBI" id="CHEBI:29105"/>
    </cofactor>
</comment>
<evidence type="ECO:0000256" key="5">
    <source>
        <dbReference type="PIRSR" id="PIRSR611778-50"/>
    </source>
</evidence>
<dbReference type="InterPro" id="IPR011778">
    <property type="entry name" value="Hydantoinase/dihydroPyrase"/>
</dbReference>
<dbReference type="OrthoDB" id="9765462at2"/>
<dbReference type="CDD" id="cd01314">
    <property type="entry name" value="D-HYD"/>
    <property type="match status" value="1"/>
</dbReference>
<evidence type="ECO:0000256" key="1">
    <source>
        <dbReference type="ARBA" id="ARBA00001947"/>
    </source>
</evidence>
<dbReference type="GO" id="GO:0004157">
    <property type="term" value="F:dihydropyrimidinase activity"/>
    <property type="evidence" value="ECO:0007669"/>
    <property type="project" value="UniProtKB-EC"/>
</dbReference>
<keyword evidence="4 7" id="KW-0378">Hydrolase</keyword>
<dbReference type="SUPFAM" id="SSF51556">
    <property type="entry name" value="Metallo-dependent hydrolases"/>
    <property type="match status" value="1"/>
</dbReference>
<sequence>MGQKVIKNGTIVTGSDTYVADLLIENEVISMIGRNLTVDGAEVVDASGCYVFPGGIDPHTHLEMPFGGTVSKDDFETGTIAAAHGGTTSVIDFCITRKGESLRNPIKEWHAKSKDKAVIDYGFHLMISEVTDDVLNELPSILTEEGITSFKVFMAYKNVFQADDGTLFQTLKTAKELGALVMVHAENGDVIDHLVKDALAAGNTDPIYHALTRPPEAEGEATARATQLTGLANSQLYVVHVSCDESAQKIKEARERGYDVWGETCPQYLVLDQTYMEKPNFEGAKYVWSPPLREKWNQDKLWNALKNGHLQTIGSDQCSFDFKGQKDLGKGDFTKIPNGGPMIEDRFSILFSEGVKKGRITLNQFVDITSTRIAKLFGLYPKKGTISVGADADIVIFDPEVERTLSVDTHHMAVDYNAFEGMKVTGEPVTVLSRGEFVIKDKQFVGTLGAGNYLKRARYGELLTNDSDKVSV</sequence>
<evidence type="ECO:0000256" key="2">
    <source>
        <dbReference type="ARBA" id="ARBA00008829"/>
    </source>
</evidence>
<dbReference type="NCBIfam" id="TIGR02033">
    <property type="entry name" value="D-hydantoinase"/>
    <property type="match status" value="1"/>
</dbReference>
<comment type="similarity">
    <text evidence="2">Belongs to the metallo-dependent hydrolases superfamily. Hydantoinase/dihydropyrimidinase family.</text>
</comment>
<reference evidence="7" key="1">
    <citation type="submission" date="2019-11" db="EMBL/GenBank/DDBJ databases">
        <authorList>
            <person name="Li J."/>
        </authorList>
    </citation>
    <scope>NUCLEOTIDE SEQUENCE</scope>
    <source>
        <strain evidence="7">B6B</strain>
    </source>
</reference>
<dbReference type="InterPro" id="IPR032466">
    <property type="entry name" value="Metal_Hydrolase"/>
</dbReference>
<comment type="caution">
    <text evidence="7">The sequence shown here is derived from an EMBL/GenBank/DDBJ whole genome shotgun (WGS) entry which is preliminary data.</text>
</comment>
<accession>A0A6A8D7Z7</accession>
<dbReference type="EC" id="3.5.2.2" evidence="7"/>
<organism evidence="7 8">
    <name type="scientific">Aquibacillus halophilus</name>
    <dbReference type="NCBI Taxonomy" id="930132"/>
    <lineage>
        <taxon>Bacteria</taxon>
        <taxon>Bacillati</taxon>
        <taxon>Bacillota</taxon>
        <taxon>Bacilli</taxon>
        <taxon>Bacillales</taxon>
        <taxon>Bacillaceae</taxon>
        <taxon>Aquibacillus</taxon>
    </lineage>
</organism>
<feature type="domain" description="Amidohydrolase-related" evidence="6">
    <location>
        <begin position="50"/>
        <end position="438"/>
    </location>
</feature>
<evidence type="ECO:0000259" key="6">
    <source>
        <dbReference type="Pfam" id="PF01979"/>
    </source>
</evidence>
<evidence type="ECO:0000256" key="3">
    <source>
        <dbReference type="ARBA" id="ARBA00022723"/>
    </source>
</evidence>
<feature type="modified residue" description="N6-carboxylysine" evidence="5">
    <location>
        <position position="151"/>
    </location>
</feature>
<dbReference type="InterPro" id="IPR050378">
    <property type="entry name" value="Metallo-dep_Hydrolases_sf"/>
</dbReference>
<evidence type="ECO:0000313" key="7">
    <source>
        <dbReference type="EMBL" id="MRH41728.1"/>
    </source>
</evidence>
<dbReference type="FunFam" id="3.20.20.140:FF:000076">
    <property type="entry name" value="Dihydropyrimidinase like 2"/>
    <property type="match status" value="1"/>
</dbReference>
<dbReference type="Gene3D" id="3.20.20.140">
    <property type="entry name" value="Metal-dependent hydrolases"/>
    <property type="match status" value="1"/>
</dbReference>
<dbReference type="Proteomes" id="UP000799092">
    <property type="component" value="Unassembled WGS sequence"/>
</dbReference>
<evidence type="ECO:0000313" key="8">
    <source>
        <dbReference type="Proteomes" id="UP000799092"/>
    </source>
</evidence>
<evidence type="ECO:0000256" key="4">
    <source>
        <dbReference type="ARBA" id="ARBA00022801"/>
    </source>
</evidence>
<dbReference type="InterPro" id="IPR006680">
    <property type="entry name" value="Amidohydro-rel"/>
</dbReference>
<dbReference type="Gene3D" id="2.30.40.10">
    <property type="entry name" value="Urease, subunit C, domain 1"/>
    <property type="match status" value="1"/>
</dbReference>
<name>A0A6A8D7Z7_9BACI</name>